<organism evidence="1">
    <name type="scientific">Rhodotorula glutinis</name>
    <name type="common">Yeast</name>
    <dbReference type="NCBI Taxonomy" id="5535"/>
    <lineage>
        <taxon>Eukaryota</taxon>
        <taxon>Fungi</taxon>
        <taxon>Dikarya</taxon>
        <taxon>Basidiomycota</taxon>
        <taxon>Pucciniomycotina</taxon>
        <taxon>Microbotryomycetes</taxon>
        <taxon>Sporidiobolales</taxon>
        <taxon>Sporidiobolaceae</taxon>
        <taxon>Rhodotorula</taxon>
    </lineage>
</organism>
<evidence type="ECO:0000313" key="1">
    <source>
        <dbReference type="EMBL" id="AER30275.1"/>
    </source>
</evidence>
<dbReference type="GO" id="GO:0003677">
    <property type="term" value="F:DNA binding"/>
    <property type="evidence" value="ECO:0007669"/>
    <property type="project" value="UniProtKB-KW"/>
</dbReference>
<keyword evidence="1" id="KW-0371">Homeobox</keyword>
<accession>G8H2R7</accession>
<gene>
    <name evidence="1" type="primary">HD2</name>
</gene>
<feature type="non-terminal residue" evidence="1">
    <location>
        <position position="137"/>
    </location>
</feature>
<name>G8H2R7_RHOGU</name>
<keyword evidence="1" id="KW-0238">DNA-binding</keyword>
<sequence>MAAAVHARLASSAQAFLTLAISRGHEQLGRRGNPSTVPASTFVHDGSAFPAALVGRVSSARTVHYLVDIYENGCRRLAGEFATNLGECLRQLSEAFGLDEGTQERQWRDTLTTAYKRDYARAVRDMSDRILDEVRSA</sequence>
<proteinExistence type="predicted"/>
<protein>
    <submittedName>
        <fullName evidence="1">Homeodomain transcription factor HD2</fullName>
    </submittedName>
</protein>
<dbReference type="AlphaFoldDB" id="G8H2R7"/>
<reference evidence="1" key="1">
    <citation type="journal article" date="2011" name="BMC Evol. Biol.">
        <title>Evidence for maintenance of sex determinants but not of sexual stages in red yeasts, a group of early diverged basidiomycetes.</title>
        <authorList>
            <person name="Coelho M.A."/>
            <person name="Goncalves P."/>
            <person name="Sampaio J.P."/>
        </authorList>
    </citation>
    <scope>NUCLEOTIDE SEQUENCE</scope>
    <source>
        <strain evidence="1">C13A1</strain>
    </source>
</reference>
<dbReference type="EMBL" id="JN246631">
    <property type="protein sequence ID" value="AER30275.1"/>
    <property type="molecule type" value="Genomic_DNA"/>
</dbReference>